<comment type="caution">
    <text evidence="2">The sequence shown here is derived from an EMBL/GenBank/DDBJ whole genome shotgun (WGS) entry which is preliminary data.</text>
</comment>
<reference evidence="2" key="1">
    <citation type="journal article" date="2022" name="Plant J.">
        <title>Strategies of tolerance reflected in two North American maple genomes.</title>
        <authorList>
            <person name="McEvoy S.L."/>
            <person name="Sezen U.U."/>
            <person name="Trouern-Trend A."/>
            <person name="McMahon S.M."/>
            <person name="Schaberg P.G."/>
            <person name="Yang J."/>
            <person name="Wegrzyn J.L."/>
            <person name="Swenson N.G."/>
        </authorList>
    </citation>
    <scope>NUCLEOTIDE SEQUENCE</scope>
    <source>
        <strain evidence="2">91603</strain>
    </source>
</reference>
<sequence length="118" mass="12947">MSKLNQLFVGMDIEVILSIPISIRGDVDKLVWHYDIKGFYKVKSGYNLALSEKNRLASSGSYCDKKWCTKEGEITAVRDGGGIAKQEERQTGYGVVGDAEEGEAGGGDSSNLNKRKRL</sequence>
<name>A0AAD5JI35_ACENE</name>
<evidence type="ECO:0000256" key="1">
    <source>
        <dbReference type="SAM" id="MobiDB-lite"/>
    </source>
</evidence>
<organism evidence="2 3">
    <name type="scientific">Acer negundo</name>
    <name type="common">Box elder</name>
    <dbReference type="NCBI Taxonomy" id="4023"/>
    <lineage>
        <taxon>Eukaryota</taxon>
        <taxon>Viridiplantae</taxon>
        <taxon>Streptophyta</taxon>
        <taxon>Embryophyta</taxon>
        <taxon>Tracheophyta</taxon>
        <taxon>Spermatophyta</taxon>
        <taxon>Magnoliopsida</taxon>
        <taxon>eudicotyledons</taxon>
        <taxon>Gunneridae</taxon>
        <taxon>Pentapetalae</taxon>
        <taxon>rosids</taxon>
        <taxon>malvids</taxon>
        <taxon>Sapindales</taxon>
        <taxon>Sapindaceae</taxon>
        <taxon>Hippocastanoideae</taxon>
        <taxon>Acereae</taxon>
        <taxon>Acer</taxon>
    </lineage>
</organism>
<dbReference type="Proteomes" id="UP001064489">
    <property type="component" value="Chromosome 6"/>
</dbReference>
<protein>
    <submittedName>
        <fullName evidence="2">Uncharacterized protein</fullName>
    </submittedName>
</protein>
<feature type="region of interest" description="Disordered" evidence="1">
    <location>
        <begin position="79"/>
        <end position="118"/>
    </location>
</feature>
<keyword evidence="3" id="KW-1185">Reference proteome</keyword>
<evidence type="ECO:0000313" key="2">
    <source>
        <dbReference type="EMBL" id="KAI9192846.1"/>
    </source>
</evidence>
<reference evidence="2" key="2">
    <citation type="submission" date="2023-02" db="EMBL/GenBank/DDBJ databases">
        <authorList>
            <person name="Swenson N.G."/>
            <person name="Wegrzyn J.L."/>
            <person name="Mcevoy S.L."/>
        </authorList>
    </citation>
    <scope>NUCLEOTIDE SEQUENCE</scope>
    <source>
        <strain evidence="2">91603</strain>
        <tissue evidence="2">Leaf</tissue>
    </source>
</reference>
<dbReference type="EMBL" id="JAJSOW010000004">
    <property type="protein sequence ID" value="KAI9192846.1"/>
    <property type="molecule type" value="Genomic_DNA"/>
</dbReference>
<accession>A0AAD5JI35</accession>
<proteinExistence type="predicted"/>
<dbReference type="AlphaFoldDB" id="A0AAD5JI35"/>
<gene>
    <name evidence="2" type="ORF">LWI28_028435</name>
</gene>
<evidence type="ECO:0000313" key="3">
    <source>
        <dbReference type="Proteomes" id="UP001064489"/>
    </source>
</evidence>